<feature type="compositionally biased region" description="Pro residues" evidence="2">
    <location>
        <begin position="756"/>
        <end position="782"/>
    </location>
</feature>
<feature type="compositionally biased region" description="Polar residues" evidence="2">
    <location>
        <begin position="1536"/>
        <end position="1561"/>
    </location>
</feature>
<reference evidence="3" key="1">
    <citation type="journal article" date="2020" name="Stud. Mycol.">
        <title>101 Dothideomycetes genomes: a test case for predicting lifestyles and emergence of pathogens.</title>
        <authorList>
            <person name="Haridas S."/>
            <person name="Albert R."/>
            <person name="Binder M."/>
            <person name="Bloem J."/>
            <person name="Labutti K."/>
            <person name="Salamov A."/>
            <person name="Andreopoulos B."/>
            <person name="Baker S."/>
            <person name="Barry K."/>
            <person name="Bills G."/>
            <person name="Bluhm B."/>
            <person name="Cannon C."/>
            <person name="Castanera R."/>
            <person name="Culley D."/>
            <person name="Daum C."/>
            <person name="Ezra D."/>
            <person name="Gonzalez J."/>
            <person name="Henrissat B."/>
            <person name="Kuo A."/>
            <person name="Liang C."/>
            <person name="Lipzen A."/>
            <person name="Lutzoni F."/>
            <person name="Magnuson J."/>
            <person name="Mondo S."/>
            <person name="Nolan M."/>
            <person name="Ohm R."/>
            <person name="Pangilinan J."/>
            <person name="Park H.-J."/>
            <person name="Ramirez L."/>
            <person name="Alfaro M."/>
            <person name="Sun H."/>
            <person name="Tritt A."/>
            <person name="Yoshinaga Y."/>
            <person name="Zwiers L.-H."/>
            <person name="Turgeon B."/>
            <person name="Goodwin S."/>
            <person name="Spatafora J."/>
            <person name="Crous P."/>
            <person name="Grigoriev I."/>
        </authorList>
    </citation>
    <scope>NUCLEOTIDE SEQUENCE</scope>
    <source>
        <strain evidence="3">ATCC 16933</strain>
    </source>
</reference>
<feature type="compositionally biased region" description="Low complexity" evidence="2">
    <location>
        <begin position="1131"/>
        <end position="1149"/>
    </location>
</feature>
<dbReference type="PANTHER" id="PTHR12460:SF38">
    <property type="entry name" value="KINETOPLAST-ASSOCIATED PROTEIN-LIKE PROTEIN"/>
    <property type="match status" value="1"/>
</dbReference>
<organism evidence="3 4">
    <name type="scientific">Lineolata rhizophorae</name>
    <dbReference type="NCBI Taxonomy" id="578093"/>
    <lineage>
        <taxon>Eukaryota</taxon>
        <taxon>Fungi</taxon>
        <taxon>Dikarya</taxon>
        <taxon>Ascomycota</taxon>
        <taxon>Pezizomycotina</taxon>
        <taxon>Dothideomycetes</taxon>
        <taxon>Dothideomycetes incertae sedis</taxon>
        <taxon>Lineolatales</taxon>
        <taxon>Lineolataceae</taxon>
        <taxon>Lineolata</taxon>
    </lineage>
</organism>
<evidence type="ECO:0000256" key="1">
    <source>
        <dbReference type="SAM" id="Coils"/>
    </source>
</evidence>
<keyword evidence="1" id="KW-0175">Coiled coil</keyword>
<proteinExistence type="predicted"/>
<feature type="region of interest" description="Disordered" evidence="2">
    <location>
        <begin position="636"/>
        <end position="786"/>
    </location>
</feature>
<feature type="region of interest" description="Disordered" evidence="2">
    <location>
        <begin position="1363"/>
        <end position="1656"/>
    </location>
</feature>
<feature type="compositionally biased region" description="Acidic residues" evidence="2">
    <location>
        <begin position="1605"/>
        <end position="1628"/>
    </location>
</feature>
<feature type="compositionally biased region" description="Low complexity" evidence="2">
    <location>
        <begin position="734"/>
        <end position="745"/>
    </location>
</feature>
<feature type="region of interest" description="Disordered" evidence="2">
    <location>
        <begin position="1060"/>
        <end position="1200"/>
    </location>
</feature>
<evidence type="ECO:0000313" key="3">
    <source>
        <dbReference type="EMBL" id="KAF2453716.1"/>
    </source>
</evidence>
<feature type="compositionally biased region" description="Acidic residues" evidence="2">
    <location>
        <begin position="1445"/>
        <end position="1456"/>
    </location>
</feature>
<name>A0A6A6NPR5_9PEZI</name>
<feature type="compositionally biased region" description="Basic and acidic residues" evidence="2">
    <location>
        <begin position="1485"/>
        <end position="1514"/>
    </location>
</feature>
<evidence type="ECO:0000256" key="2">
    <source>
        <dbReference type="SAM" id="MobiDB-lite"/>
    </source>
</evidence>
<gene>
    <name evidence="3" type="ORF">BDY21DRAFT_366720</name>
</gene>
<evidence type="ECO:0000313" key="4">
    <source>
        <dbReference type="Proteomes" id="UP000799766"/>
    </source>
</evidence>
<accession>A0A6A6NPR5</accession>
<feature type="compositionally biased region" description="Basic and acidic residues" evidence="2">
    <location>
        <begin position="483"/>
        <end position="494"/>
    </location>
</feature>
<keyword evidence="4" id="KW-1185">Reference proteome</keyword>
<dbReference type="EMBL" id="MU001695">
    <property type="protein sequence ID" value="KAF2453716.1"/>
    <property type="molecule type" value="Genomic_DNA"/>
</dbReference>
<feature type="compositionally biased region" description="Low complexity" evidence="2">
    <location>
        <begin position="1157"/>
        <end position="1182"/>
    </location>
</feature>
<feature type="compositionally biased region" description="Polar residues" evidence="2">
    <location>
        <begin position="87"/>
        <end position="98"/>
    </location>
</feature>
<feature type="compositionally biased region" description="Low complexity" evidence="2">
    <location>
        <begin position="1562"/>
        <end position="1574"/>
    </location>
</feature>
<feature type="compositionally biased region" description="Polar residues" evidence="2">
    <location>
        <begin position="9"/>
        <end position="21"/>
    </location>
</feature>
<dbReference type="PANTHER" id="PTHR12460">
    <property type="entry name" value="CYCLIN-DEPENDENT KINASE INHIBITOR-RELATED PROTEIN"/>
    <property type="match status" value="1"/>
</dbReference>
<feature type="region of interest" description="Disordered" evidence="2">
    <location>
        <begin position="1"/>
        <end position="68"/>
    </location>
</feature>
<protein>
    <submittedName>
        <fullName evidence="3">Uncharacterized protein</fullName>
    </submittedName>
</protein>
<feature type="compositionally biased region" description="Low complexity" evidence="2">
    <location>
        <begin position="1515"/>
        <end position="1535"/>
    </location>
</feature>
<sequence length="1656" mass="174779">MEAPDVPQNIATAGNSGASQDTPPPPMPESDEAAQMQDETVQDAAEVQESVTATGEQPGTPVSVFGDAASPAPSLLKGKKPLYHLTSASGSAANTPEGNTPPAANTEGADIGFTPAQNQQQLITTTSPETSASITNMRTKLREPEPSLSRFESLFATHPTLLASLLSQLPTPSVLALYQTSRYLRNFLAGYPIAWKTLSFRIPPAVAAAANVAAAAAAAAAAQTGPATVPTFAPFAAVAGWGTSPPGAHPGGGGGGGLEITPEQQAAAAAAARGYALDGLLITTVAPMAGCLTNLDLDNSNASGTALLMSVLNARMTSLEHLSVRGCKNVSIKYHIIPYLHLFAPGGWGDAGPPLMLNQAHRACRLKSLYTYRCRHHRRRPYLPASLVRRDSDSEPTHELIELCHVLGIWTDTAWCPTPGGRCFRRKDYHAGRQAPRDAEVWVPFDRLWRSGNRVGPAGEHDSATGQDDEVWTDAVRPRTGRSKRDVFDKKLWEGPEVGEDGEPLGPDSDIGEQSASSLPHLAGKQNGKCNHGYGPLGVGGEGKHTPSHLRRSYTAFTVGVRCAACNDPIPERCEQCSIRMHCAGCRATLCASCAFNRPVADKRKRRRRAAFVNAAWGAHGPLGMHAIGAGAGGATGPHAGGLQSQHASTNSLAAAAQETGGAGAGAGDGANGAGAGATSANDRRRADLFWWAPGATRSPNLMEENPNGDESDDESEDGDAINGLNPPPPFPGAPAAAPAGAQPPLGAPAGGVAVLPPPPAAGATGLPPPPAPGGGPIPGLPPTVQNNNQLPPLKLMTHWCCVEPLFTGGGGIAFVGPSAGTSAEAADVLRAAPLPKKKEYVDPDFVGGGRALERRKAFGDIGDGLWPAGMRGGLCYSMNPTEHDLERTFTSWNGQDKQAYYDAMMGAEYDIVRVLGLSDGVLMQGITFPFLGKDDPLDEFEGQPMTPANVVKSLMGMPPVHIQLPPLDPANNLSAPRNLCGDCYQSFRWKVSCRACHKPLCKEHDFKGLRVRRCGWRPLDMEREYLRGKYIELVRKWYCEWKIQCHELQKDYTRPEHEMKEIKEKKKNAPRQRALSLSSCLDQTDSGVPLSWSRSTAGTTPTTNNASGDAASEDNPTVAAAPSSSTTLLGSPNSTPAAATSTNTNGPPSSAPNPASPSQSASPIPTGKASTSKGKSISSESMRNAPVLHVRPPNLPLPADDPRVPASMLFDVRATSRSAAAAMDSWTLPLPGHPDHPVKWNGGCGSYFCHSPRSMGDYRQRCSWMKACESCRVWVCDFCTRRHQPCPCQTCKASFHCPECAVSPEVKSRCRHEEEECERKREEEAAAERARREQDFLRQADELAQGLGEFWSAVGGWSVGDGWDVGNGEGSSANPNANAKADAGGAAGDGVIYAESGPAPSPIKEDGEWEEWHAPGSKGKEKAGSAEENAEAGESSQTAKSSEDATETAVEDEEPSPAAAQTEPTVKDTSDVPPTAESDQNTSAKDHTTEHATEHATEHTTEHAAEHTTEHAAEQPAAESATETEAPQTQEQAQDNASQAEQQQEDTSQSQALIEGQTQEPTPQLDQQQVVVVNPPPPSSLVSRAAAPDDDVSREIVEEGVASGEDEDEADDEGEEVEDDNLEEGTEEGGTVDKADTAAEDADANGADGGAQLSK</sequence>
<feature type="coiled-coil region" evidence="1">
    <location>
        <begin position="1311"/>
        <end position="1341"/>
    </location>
</feature>
<feature type="compositionally biased region" description="Acidic residues" evidence="2">
    <location>
        <begin position="707"/>
        <end position="720"/>
    </location>
</feature>
<feature type="compositionally biased region" description="Basic and acidic residues" evidence="2">
    <location>
        <begin position="1404"/>
        <end position="1426"/>
    </location>
</feature>
<feature type="compositionally biased region" description="Gly residues" evidence="2">
    <location>
        <begin position="661"/>
        <end position="676"/>
    </location>
</feature>
<feature type="region of interest" description="Disordered" evidence="2">
    <location>
        <begin position="454"/>
        <end position="525"/>
    </location>
</feature>
<feature type="compositionally biased region" description="Polar residues" evidence="2">
    <location>
        <begin position="1076"/>
        <end position="1108"/>
    </location>
</feature>
<feature type="compositionally biased region" description="Low complexity" evidence="2">
    <location>
        <begin position="1371"/>
        <end position="1385"/>
    </location>
</feature>
<dbReference type="Proteomes" id="UP000799766">
    <property type="component" value="Unassembled WGS sequence"/>
</dbReference>
<feature type="region of interest" description="Disordered" evidence="2">
    <location>
        <begin position="87"/>
        <end position="110"/>
    </location>
</feature>
<feature type="compositionally biased region" description="Polar residues" evidence="2">
    <location>
        <begin position="643"/>
        <end position="653"/>
    </location>
</feature>
<dbReference type="OrthoDB" id="3903581at2759"/>